<dbReference type="GO" id="GO:0016628">
    <property type="term" value="F:oxidoreductase activity, acting on the CH-CH group of donors, NAD or NADP as acceptor"/>
    <property type="evidence" value="ECO:0007669"/>
    <property type="project" value="InterPro"/>
</dbReference>
<dbReference type="STRING" id="479434.Sthe_1006"/>
<dbReference type="SUPFAM" id="SSF51905">
    <property type="entry name" value="FAD/NAD(P)-binding domain"/>
    <property type="match status" value="1"/>
</dbReference>
<dbReference type="Gene3D" id="3.50.50.60">
    <property type="entry name" value="FAD/NAD(P)-binding domain"/>
    <property type="match status" value="1"/>
</dbReference>
<dbReference type="Pfam" id="PF01494">
    <property type="entry name" value="FAD_binding_3"/>
    <property type="match status" value="1"/>
</dbReference>
<reference evidence="2 3" key="2">
    <citation type="journal article" date="2010" name="Stand. Genomic Sci.">
        <title>Complete genome sequence of Desulfohalobium retbaense type strain (HR(100)).</title>
        <authorList>
            <person name="Spring S."/>
            <person name="Nolan M."/>
            <person name="Lapidus A."/>
            <person name="Glavina Del Rio T."/>
            <person name="Copeland A."/>
            <person name="Tice H."/>
            <person name="Cheng J.F."/>
            <person name="Lucas S."/>
            <person name="Land M."/>
            <person name="Chen F."/>
            <person name="Bruce D."/>
            <person name="Goodwin L."/>
            <person name="Pitluck S."/>
            <person name="Ivanova N."/>
            <person name="Mavromatis K."/>
            <person name="Mikhailova N."/>
            <person name="Pati A."/>
            <person name="Chen A."/>
            <person name="Palaniappan K."/>
            <person name="Hauser L."/>
            <person name="Chang Y.J."/>
            <person name="Jeffries C.D."/>
            <person name="Munk C."/>
            <person name="Kiss H."/>
            <person name="Chain P."/>
            <person name="Han C."/>
            <person name="Brettin T."/>
            <person name="Detter J.C."/>
            <person name="Schuler E."/>
            <person name="Goker M."/>
            <person name="Rohde M."/>
            <person name="Bristow J."/>
            <person name="Eisen J.A."/>
            <person name="Markowitz V."/>
            <person name="Hugenholtz P."/>
            <person name="Kyrpides N.C."/>
            <person name="Klenk H.P."/>
        </authorList>
    </citation>
    <scope>NUCLEOTIDE SEQUENCE [LARGE SCALE GENOMIC DNA]</scope>
    <source>
        <strain evidence="3">ATCC 49802 / DSM 20745 / S 6022</strain>
    </source>
</reference>
<feature type="domain" description="FAD-binding" evidence="1">
    <location>
        <begin position="5"/>
        <end position="308"/>
    </location>
</feature>
<dbReference type="InterPro" id="IPR036188">
    <property type="entry name" value="FAD/NAD-bd_sf"/>
</dbReference>
<name>D1C2H5_SPHTD</name>
<keyword evidence="3" id="KW-1185">Reference proteome</keyword>
<dbReference type="PRINTS" id="PR00420">
    <property type="entry name" value="RNGMNOXGNASE"/>
</dbReference>
<dbReference type="OrthoDB" id="9806565at2"/>
<dbReference type="KEGG" id="sti:Sthe_1006"/>
<dbReference type="RefSeq" id="WP_012871489.1">
    <property type="nucleotide sequence ID" value="NC_013523.1"/>
</dbReference>
<dbReference type="InterPro" id="IPR011777">
    <property type="entry name" value="Geranylgeranyl_Rdtase_fam"/>
</dbReference>
<dbReference type="eggNOG" id="COG0644">
    <property type="taxonomic scope" value="Bacteria"/>
</dbReference>
<sequence length="399" mass="41581">MSRMDADVIVVGAGPAGAATAARLARAGCDVLLLDRAAFPREKPCAEYLSPGVVEQLDDLGVLDAVAEKGGKWLRGMRVATARGKIHLNFASADPPRRGLGIPRVVLDQILVDHAVAAGARMCERARVRGAVVEEGRVVGVTVSGIGPQGGDSVLRARFVVGADGVHSTIARSLGLTRPVRWPRRLGLVARYAGVTRLDSTGEMRVGPDLYCGLAPVGEGVVNVGLVGPLGRKPPGEPTASYFERSLAEVPGVLEALQGGERVTPVRGVGPLASRVRRVAGPGYLLVGDAAGFLDPFTGEGIFRALRGAALAADAVLSALARDVVATGYAEARRSTFRDKAALCLLIQGFLGARPLLDYALARIASRPEIEAGLTGVLGDYAPARPALHPGFLWALLKP</sequence>
<dbReference type="NCBIfam" id="TIGR02032">
    <property type="entry name" value="GG-red-SF"/>
    <property type="match status" value="1"/>
</dbReference>
<dbReference type="PANTHER" id="PTHR42685">
    <property type="entry name" value="GERANYLGERANYL DIPHOSPHATE REDUCTASE"/>
    <property type="match status" value="1"/>
</dbReference>
<dbReference type="GO" id="GO:0071949">
    <property type="term" value="F:FAD binding"/>
    <property type="evidence" value="ECO:0007669"/>
    <property type="project" value="InterPro"/>
</dbReference>
<dbReference type="PANTHER" id="PTHR42685:SF22">
    <property type="entry name" value="CONDITIONED MEDIUM FACTOR RECEPTOR 1"/>
    <property type="match status" value="1"/>
</dbReference>
<proteinExistence type="predicted"/>
<dbReference type="Proteomes" id="UP000002027">
    <property type="component" value="Chromosome 1"/>
</dbReference>
<dbReference type="EMBL" id="CP001823">
    <property type="protein sequence ID" value="ACZ38442.1"/>
    <property type="molecule type" value="Genomic_DNA"/>
</dbReference>
<gene>
    <name evidence="2" type="ordered locus">Sthe_1006</name>
</gene>
<dbReference type="InterPro" id="IPR050407">
    <property type="entry name" value="Geranylgeranyl_reductase"/>
</dbReference>
<evidence type="ECO:0000313" key="2">
    <source>
        <dbReference type="EMBL" id="ACZ38442.1"/>
    </source>
</evidence>
<dbReference type="HOGENOM" id="CLU_024648_5_2_0"/>
<protein>
    <submittedName>
        <fullName evidence="2">Geranylgeranyl reductase</fullName>
    </submittedName>
</protein>
<accession>D1C2H5</accession>
<dbReference type="InterPro" id="IPR002938">
    <property type="entry name" value="FAD-bd"/>
</dbReference>
<evidence type="ECO:0000259" key="1">
    <source>
        <dbReference type="Pfam" id="PF01494"/>
    </source>
</evidence>
<dbReference type="InParanoid" id="D1C2H5"/>
<reference evidence="3" key="1">
    <citation type="submission" date="2009-11" db="EMBL/GenBank/DDBJ databases">
        <title>The complete chromosome 1 of Sphaerobacter thermophilus DSM 20745.</title>
        <authorList>
            <person name="Lucas S."/>
            <person name="Copeland A."/>
            <person name="Lapidus A."/>
            <person name="Glavina del Rio T."/>
            <person name="Dalin E."/>
            <person name="Tice H."/>
            <person name="Bruce D."/>
            <person name="Goodwin L."/>
            <person name="Pitluck S."/>
            <person name="Kyrpides N."/>
            <person name="Mavromatis K."/>
            <person name="Ivanova N."/>
            <person name="Mikhailova N."/>
            <person name="LaButti K.M."/>
            <person name="Clum A."/>
            <person name="Sun H.I."/>
            <person name="Brettin T."/>
            <person name="Detter J.C."/>
            <person name="Han C."/>
            <person name="Larimer F."/>
            <person name="Land M."/>
            <person name="Hauser L."/>
            <person name="Markowitz V."/>
            <person name="Cheng J.F."/>
            <person name="Hugenholtz P."/>
            <person name="Woyke T."/>
            <person name="Wu D."/>
            <person name="Steenblock K."/>
            <person name="Schneider S."/>
            <person name="Pukall R."/>
            <person name="Goeker M."/>
            <person name="Klenk H.P."/>
            <person name="Eisen J.A."/>
        </authorList>
    </citation>
    <scope>NUCLEOTIDE SEQUENCE [LARGE SCALE GENOMIC DNA]</scope>
    <source>
        <strain evidence="3">ATCC 49802 / DSM 20745 / S 6022</strain>
    </source>
</reference>
<organism evidence="2 3">
    <name type="scientific">Sphaerobacter thermophilus (strain ATCC 49802 / DSM 20745 / KCCM 41009 / NCIMB 13125 / S 6022)</name>
    <dbReference type="NCBI Taxonomy" id="479434"/>
    <lineage>
        <taxon>Bacteria</taxon>
        <taxon>Pseudomonadati</taxon>
        <taxon>Thermomicrobiota</taxon>
        <taxon>Thermomicrobia</taxon>
        <taxon>Sphaerobacterales</taxon>
        <taxon>Sphaerobacterineae</taxon>
        <taxon>Sphaerobacteraceae</taxon>
        <taxon>Sphaerobacter</taxon>
    </lineage>
</organism>
<evidence type="ECO:0000313" key="3">
    <source>
        <dbReference type="Proteomes" id="UP000002027"/>
    </source>
</evidence>
<dbReference type="AlphaFoldDB" id="D1C2H5"/>